<dbReference type="Proteomes" id="UP000053477">
    <property type="component" value="Unassembled WGS sequence"/>
</dbReference>
<organism evidence="11 12">
    <name type="scientific">Schizopora paradoxa</name>
    <dbReference type="NCBI Taxonomy" id="27342"/>
    <lineage>
        <taxon>Eukaryota</taxon>
        <taxon>Fungi</taxon>
        <taxon>Dikarya</taxon>
        <taxon>Basidiomycota</taxon>
        <taxon>Agaricomycotina</taxon>
        <taxon>Agaricomycetes</taxon>
        <taxon>Hymenochaetales</taxon>
        <taxon>Schizoporaceae</taxon>
        <taxon>Schizopora</taxon>
    </lineage>
</organism>
<feature type="compositionally biased region" description="Low complexity" evidence="10">
    <location>
        <begin position="12"/>
        <end position="25"/>
    </location>
</feature>
<dbReference type="InterPro" id="IPR023614">
    <property type="entry name" value="Porin_dom_sf"/>
</dbReference>
<dbReference type="CDD" id="cd07305">
    <property type="entry name" value="Porin3_Tom40"/>
    <property type="match status" value="1"/>
</dbReference>
<proteinExistence type="inferred from homology"/>
<dbReference type="InterPro" id="IPR037930">
    <property type="entry name" value="Tom40"/>
</dbReference>
<evidence type="ECO:0000256" key="2">
    <source>
        <dbReference type="ARBA" id="ARBA00010510"/>
    </source>
</evidence>
<comment type="subcellular location">
    <subcellularLocation>
        <location evidence="1">Mitochondrion outer membrane</location>
        <topology evidence="1">Multi-pass membrane protein</topology>
    </subcellularLocation>
</comment>
<keyword evidence="5" id="KW-0812">Transmembrane</keyword>
<keyword evidence="8" id="KW-0496">Mitochondrion</keyword>
<feature type="compositionally biased region" description="Pro residues" evidence="10">
    <location>
        <begin position="348"/>
        <end position="361"/>
    </location>
</feature>
<dbReference type="OrthoDB" id="19656at2759"/>
<comment type="similarity">
    <text evidence="2">Belongs to the Tom40 family.</text>
</comment>
<dbReference type="Gene3D" id="2.40.160.10">
    <property type="entry name" value="Porin"/>
    <property type="match status" value="1"/>
</dbReference>
<keyword evidence="12" id="KW-1185">Reference proteome</keyword>
<dbReference type="STRING" id="27342.A0A0H2S0W1"/>
<dbReference type="InterPro" id="IPR027246">
    <property type="entry name" value="Porin_Euk/Tom40"/>
</dbReference>
<keyword evidence="6" id="KW-1000">Mitochondrion outer membrane</keyword>
<dbReference type="Pfam" id="PF01459">
    <property type="entry name" value="Porin_3"/>
    <property type="match status" value="1"/>
</dbReference>
<evidence type="ECO:0000256" key="6">
    <source>
        <dbReference type="ARBA" id="ARBA00022787"/>
    </source>
</evidence>
<dbReference type="GO" id="GO:0030150">
    <property type="term" value="P:protein import into mitochondrial matrix"/>
    <property type="evidence" value="ECO:0007669"/>
    <property type="project" value="InterPro"/>
</dbReference>
<dbReference type="EMBL" id="KQ086020">
    <property type="protein sequence ID" value="KLO10666.1"/>
    <property type="molecule type" value="Genomic_DNA"/>
</dbReference>
<keyword evidence="7" id="KW-0653">Protein transport</keyword>
<accession>A0A0H2S0W1</accession>
<dbReference type="PANTHER" id="PTHR10802">
    <property type="entry name" value="MITOCHONDRIAL IMPORT RECEPTOR SUBUNIT TOM40"/>
    <property type="match status" value="1"/>
</dbReference>
<evidence type="ECO:0000256" key="5">
    <source>
        <dbReference type="ARBA" id="ARBA00022692"/>
    </source>
</evidence>
<gene>
    <name evidence="11" type="ORF">SCHPADRAFT_921997</name>
</gene>
<reference evidence="11 12" key="1">
    <citation type="submission" date="2015-04" db="EMBL/GenBank/DDBJ databases">
        <title>Complete genome sequence of Schizopora paradoxa KUC8140, a cosmopolitan wood degrader in East Asia.</title>
        <authorList>
            <consortium name="DOE Joint Genome Institute"/>
            <person name="Min B."/>
            <person name="Park H."/>
            <person name="Jang Y."/>
            <person name="Kim J.-J."/>
            <person name="Kim K.H."/>
            <person name="Pangilinan J."/>
            <person name="Lipzen A."/>
            <person name="Riley R."/>
            <person name="Grigoriev I.V."/>
            <person name="Spatafora J.W."/>
            <person name="Choi I.-G."/>
        </authorList>
    </citation>
    <scope>NUCLEOTIDE SEQUENCE [LARGE SCALE GENOMIC DNA]</scope>
    <source>
        <strain evidence="11 12">KUC8140</strain>
    </source>
</reference>
<dbReference type="GO" id="GO:0005741">
    <property type="term" value="C:mitochondrial outer membrane"/>
    <property type="evidence" value="ECO:0007669"/>
    <property type="project" value="UniProtKB-SubCell"/>
</dbReference>
<evidence type="ECO:0000256" key="4">
    <source>
        <dbReference type="ARBA" id="ARBA00022452"/>
    </source>
</evidence>
<evidence type="ECO:0000256" key="10">
    <source>
        <dbReference type="SAM" id="MobiDB-lite"/>
    </source>
</evidence>
<evidence type="ECO:0000256" key="7">
    <source>
        <dbReference type="ARBA" id="ARBA00022927"/>
    </source>
</evidence>
<evidence type="ECO:0000256" key="9">
    <source>
        <dbReference type="ARBA" id="ARBA00023136"/>
    </source>
</evidence>
<protein>
    <recommendedName>
        <fullName evidence="13">Mitochondrial import receptor subunit tom40</fullName>
    </recommendedName>
</protein>
<evidence type="ECO:0000256" key="1">
    <source>
        <dbReference type="ARBA" id="ARBA00004374"/>
    </source>
</evidence>
<keyword evidence="9" id="KW-0472">Membrane</keyword>
<keyword evidence="3" id="KW-0813">Transport</keyword>
<keyword evidence="4" id="KW-1134">Transmembrane beta strand</keyword>
<feature type="region of interest" description="Disordered" evidence="10">
    <location>
        <begin position="1"/>
        <end position="25"/>
    </location>
</feature>
<evidence type="ECO:0000256" key="3">
    <source>
        <dbReference type="ARBA" id="ARBA00022448"/>
    </source>
</evidence>
<evidence type="ECO:0000313" key="11">
    <source>
        <dbReference type="EMBL" id="KLO10666.1"/>
    </source>
</evidence>
<dbReference type="GO" id="GO:0008320">
    <property type="term" value="F:protein transmembrane transporter activity"/>
    <property type="evidence" value="ECO:0007669"/>
    <property type="project" value="InterPro"/>
</dbReference>
<dbReference type="InParanoid" id="A0A0H2S0W1"/>
<name>A0A0H2S0W1_9AGAM</name>
<sequence length="361" mass="38973">MASSSFKDGLESISPSRPSSSSTSFLPSFLSPISEGYDVFSRWRTSLGLPNPGTSENLQKEAKSTHLTNHMFDGARADLTKILSVTPAFQVTHSFSLASQTALPSYNFGAIYANSKIFMQGGVDHEGTVNGRFNSGWDDRNISKIQVQLSSSPAMGHMIQMEHDYLGQDYSINVKALNPYPVNMSGIVIGNYLQSVTKNLALGAEVLFSKNGPPGAPPFSSSYLAKYTGSAKNWIATAHLQPQGVLTATYWQKINEKVDAAADFTVINSPAKREGTATLGVKYDLRMATFRAQLDSSGKVSALLEQRFAPSFQFLVSGEIDHFKNSAKVGVGVMIDSSSLSPEELGMVPPPTESQPPPPYP</sequence>
<dbReference type="AlphaFoldDB" id="A0A0H2S0W1"/>
<evidence type="ECO:0000256" key="8">
    <source>
        <dbReference type="ARBA" id="ARBA00023128"/>
    </source>
</evidence>
<evidence type="ECO:0008006" key="13">
    <source>
        <dbReference type="Google" id="ProtNLM"/>
    </source>
</evidence>
<feature type="region of interest" description="Disordered" evidence="10">
    <location>
        <begin position="340"/>
        <end position="361"/>
    </location>
</feature>
<dbReference type="FunCoup" id="A0A0H2S0W1">
    <property type="interactions" value="223"/>
</dbReference>
<evidence type="ECO:0000313" key="12">
    <source>
        <dbReference type="Proteomes" id="UP000053477"/>
    </source>
</evidence>